<dbReference type="AlphaFoldDB" id="A0A3D9ZE34"/>
<reference evidence="1 2" key="1">
    <citation type="submission" date="2018-08" db="EMBL/GenBank/DDBJ databases">
        <title>Sequencing the genomes of 1000 actinobacteria strains.</title>
        <authorList>
            <person name="Klenk H.-P."/>
        </authorList>
    </citation>
    <scope>NUCLEOTIDE SEQUENCE [LARGE SCALE GENOMIC DNA]</scope>
    <source>
        <strain evidence="1 2">DSM 44099</strain>
    </source>
</reference>
<evidence type="ECO:0000313" key="2">
    <source>
        <dbReference type="Proteomes" id="UP000256913"/>
    </source>
</evidence>
<dbReference type="Proteomes" id="UP000256913">
    <property type="component" value="Unassembled WGS sequence"/>
</dbReference>
<comment type="caution">
    <text evidence="1">The sequence shown here is derived from an EMBL/GenBank/DDBJ whole genome shotgun (WGS) entry which is preliminary data.</text>
</comment>
<keyword evidence="2" id="KW-1185">Reference proteome</keyword>
<dbReference type="EMBL" id="QUMQ01000001">
    <property type="protein sequence ID" value="REF94722.1"/>
    <property type="molecule type" value="Genomic_DNA"/>
</dbReference>
<evidence type="ECO:0000313" key="1">
    <source>
        <dbReference type="EMBL" id="REF94722.1"/>
    </source>
</evidence>
<dbReference type="InterPro" id="IPR046663">
    <property type="entry name" value="DUF6772"/>
</dbReference>
<accession>A0A3D9ZE34</accession>
<protein>
    <submittedName>
        <fullName evidence="1">Uncharacterized protein</fullName>
    </submittedName>
</protein>
<dbReference type="Pfam" id="PF20562">
    <property type="entry name" value="DUF6772"/>
    <property type="match status" value="1"/>
</dbReference>
<name>A0A3D9ZE34_9ACTN</name>
<gene>
    <name evidence="1" type="ORF">DFJ67_0663</name>
</gene>
<sequence>MLGGRSTPVKHHEQLSGLDCRHELGKHLPISWRRPGRALDGSLALTLMSVRDTNLFQERWMTTSERPDTAAELRDAIRSSDPRLSKFSPLRRILAHDDFNSGTHGWTELLGNYNGRGDLSTVDDHMRDFRPPQLSSCTFFDIGTHGAMSGTYALKLATRPYEGHTATAIRRLTMSGRGLLQLEAYFTFKAEATVDPSGSDQFGDVTWDGNLHPSEAQFGCFTVATDLCGDGGLRYHTVARYLNTSLDNQLTRQWVYPVVPEPTPREHLEGKVKLGYAADFTAPNPDDWKPFGEPQELCYNEVPTKVNWHYLRWLIDTRERRSVELQVNDRLMDMSGLPVPPYAERYDSLENLLNFYFSVRTHSTVRNFLFLDSVLISTEW</sequence>
<proteinExistence type="predicted"/>
<organism evidence="1 2">
    <name type="scientific">Asanoa ferruginea</name>
    <dbReference type="NCBI Taxonomy" id="53367"/>
    <lineage>
        <taxon>Bacteria</taxon>
        <taxon>Bacillati</taxon>
        <taxon>Actinomycetota</taxon>
        <taxon>Actinomycetes</taxon>
        <taxon>Micromonosporales</taxon>
        <taxon>Micromonosporaceae</taxon>
        <taxon>Asanoa</taxon>
    </lineage>
</organism>